<comment type="caution">
    <text evidence="2">The sequence shown here is derived from an EMBL/GenBank/DDBJ whole genome shotgun (WGS) entry which is preliminary data.</text>
</comment>
<sequence>MARTLDQIISSEKPPVIAQAKRNASKTLWNIRRTMSDQSSGIQQAGEVEQSKLQHSDKDQ</sequence>
<evidence type="ECO:0000256" key="1">
    <source>
        <dbReference type="SAM" id="MobiDB-lite"/>
    </source>
</evidence>
<dbReference type="Proteomes" id="UP000565262">
    <property type="component" value="Unassembled WGS sequence"/>
</dbReference>
<dbReference type="AlphaFoldDB" id="A0A839IW52"/>
<gene>
    <name evidence="2" type="ORF">H4O21_23575</name>
</gene>
<feature type="compositionally biased region" description="Basic and acidic residues" evidence="1">
    <location>
        <begin position="49"/>
        <end position="60"/>
    </location>
</feature>
<keyword evidence="3" id="KW-1185">Reference proteome</keyword>
<evidence type="ECO:0000313" key="2">
    <source>
        <dbReference type="EMBL" id="MBB1489595.1"/>
    </source>
</evidence>
<organism evidence="2 3">
    <name type="scientific">Oceanospirillum sediminis</name>
    <dbReference type="NCBI Taxonomy" id="2760088"/>
    <lineage>
        <taxon>Bacteria</taxon>
        <taxon>Pseudomonadati</taxon>
        <taxon>Pseudomonadota</taxon>
        <taxon>Gammaproteobacteria</taxon>
        <taxon>Oceanospirillales</taxon>
        <taxon>Oceanospirillaceae</taxon>
        <taxon>Oceanospirillum</taxon>
    </lineage>
</organism>
<accession>A0A839IW52</accession>
<evidence type="ECO:0000313" key="3">
    <source>
        <dbReference type="Proteomes" id="UP000565262"/>
    </source>
</evidence>
<dbReference type="RefSeq" id="WP_182812143.1">
    <property type="nucleotide sequence ID" value="NZ_JACJFM010000062.1"/>
</dbReference>
<protein>
    <submittedName>
        <fullName evidence="2">Uncharacterized protein</fullName>
    </submittedName>
</protein>
<dbReference type="EMBL" id="JACJFM010000062">
    <property type="protein sequence ID" value="MBB1489595.1"/>
    <property type="molecule type" value="Genomic_DNA"/>
</dbReference>
<proteinExistence type="predicted"/>
<name>A0A839IW52_9GAMM</name>
<reference evidence="2 3" key="1">
    <citation type="submission" date="2020-08" db="EMBL/GenBank/DDBJ databases">
        <title>Oceanospirillum sp. nov. isolated from marine sediment.</title>
        <authorList>
            <person name="Ji X."/>
        </authorList>
    </citation>
    <scope>NUCLEOTIDE SEQUENCE [LARGE SCALE GENOMIC DNA]</scope>
    <source>
        <strain evidence="2 3">D5</strain>
    </source>
</reference>
<feature type="region of interest" description="Disordered" evidence="1">
    <location>
        <begin position="35"/>
        <end position="60"/>
    </location>
</feature>